<dbReference type="Pfam" id="PF03283">
    <property type="entry name" value="PAE"/>
    <property type="match status" value="1"/>
</dbReference>
<feature type="non-terminal residue" evidence="8">
    <location>
        <position position="1"/>
    </location>
</feature>
<feature type="compositionally biased region" description="Pro residues" evidence="6">
    <location>
        <begin position="67"/>
        <end position="76"/>
    </location>
</feature>
<accession>A0AAD4XVI5</accession>
<dbReference type="GO" id="GO:0016787">
    <property type="term" value="F:hydrolase activity"/>
    <property type="evidence" value="ECO:0007669"/>
    <property type="project" value="UniProtKB-KW"/>
</dbReference>
<protein>
    <recommendedName>
        <fullName evidence="5">Pectin acetylesterase</fullName>
        <ecNumber evidence="5">3.1.1.-</ecNumber>
    </recommendedName>
</protein>
<evidence type="ECO:0000256" key="6">
    <source>
        <dbReference type="SAM" id="MobiDB-lite"/>
    </source>
</evidence>
<reference evidence="8" key="1">
    <citation type="submission" date="2022-04" db="EMBL/GenBank/DDBJ databases">
        <title>A functionally conserved STORR gene fusion in Papaver species that diverged 16.8 million years ago.</title>
        <authorList>
            <person name="Catania T."/>
        </authorList>
    </citation>
    <scope>NUCLEOTIDE SEQUENCE</scope>
    <source>
        <strain evidence="8">S-188037</strain>
    </source>
</reference>
<keyword evidence="7" id="KW-0472">Membrane</keyword>
<evidence type="ECO:0000256" key="7">
    <source>
        <dbReference type="SAM" id="Phobius"/>
    </source>
</evidence>
<evidence type="ECO:0000313" key="9">
    <source>
        <dbReference type="Proteomes" id="UP001202328"/>
    </source>
</evidence>
<gene>
    <name evidence="8" type="ORF">MKW98_008588</name>
</gene>
<dbReference type="PANTHER" id="PTHR21562">
    <property type="entry name" value="NOTUM-RELATED"/>
    <property type="match status" value="1"/>
</dbReference>
<keyword evidence="4 5" id="KW-0134">Cell wall</keyword>
<keyword evidence="9" id="KW-1185">Reference proteome</keyword>
<dbReference type="AlphaFoldDB" id="A0AAD4XVI5"/>
<evidence type="ECO:0000256" key="3">
    <source>
        <dbReference type="ARBA" id="ARBA00005784"/>
    </source>
</evidence>
<name>A0AAD4XVI5_9MAGN</name>
<feature type="region of interest" description="Disordered" evidence="6">
    <location>
        <begin position="59"/>
        <end position="88"/>
    </location>
</feature>
<dbReference type="PANTHER" id="PTHR21562:SF83">
    <property type="entry name" value="PECTIN ACETYLESTERASE 4"/>
    <property type="match status" value="1"/>
</dbReference>
<evidence type="ECO:0000313" key="8">
    <source>
        <dbReference type="EMBL" id="KAI3950143.1"/>
    </source>
</evidence>
<keyword evidence="5" id="KW-0378">Hydrolase</keyword>
<dbReference type="GO" id="GO:0071555">
    <property type="term" value="P:cell wall organization"/>
    <property type="evidence" value="ECO:0007669"/>
    <property type="project" value="UniProtKB-KW"/>
</dbReference>
<keyword evidence="7" id="KW-1133">Transmembrane helix</keyword>
<feature type="compositionally biased region" description="Basic and acidic residues" evidence="6">
    <location>
        <begin position="1"/>
        <end position="17"/>
    </location>
</feature>
<comment type="subcellular location">
    <subcellularLocation>
        <location evidence="2 5">Secreted</location>
        <location evidence="2 5">Cell wall</location>
    </subcellularLocation>
</comment>
<evidence type="ECO:0000256" key="4">
    <source>
        <dbReference type="ARBA" id="ARBA00022512"/>
    </source>
</evidence>
<dbReference type="EMBL" id="JAJJMB010002922">
    <property type="protein sequence ID" value="KAI3950143.1"/>
    <property type="molecule type" value="Genomic_DNA"/>
</dbReference>
<organism evidence="8 9">
    <name type="scientific">Papaver atlanticum</name>
    <dbReference type="NCBI Taxonomy" id="357466"/>
    <lineage>
        <taxon>Eukaryota</taxon>
        <taxon>Viridiplantae</taxon>
        <taxon>Streptophyta</taxon>
        <taxon>Embryophyta</taxon>
        <taxon>Tracheophyta</taxon>
        <taxon>Spermatophyta</taxon>
        <taxon>Magnoliopsida</taxon>
        <taxon>Ranunculales</taxon>
        <taxon>Papaveraceae</taxon>
        <taxon>Papaveroideae</taxon>
        <taxon>Papaver</taxon>
    </lineage>
</organism>
<feature type="region of interest" description="Disordered" evidence="6">
    <location>
        <begin position="1"/>
        <end position="25"/>
    </location>
</feature>
<evidence type="ECO:0000256" key="1">
    <source>
        <dbReference type="ARBA" id="ARBA00003534"/>
    </source>
</evidence>
<keyword evidence="7" id="KW-0812">Transmembrane</keyword>
<evidence type="ECO:0000256" key="2">
    <source>
        <dbReference type="ARBA" id="ARBA00004191"/>
    </source>
</evidence>
<keyword evidence="5" id="KW-0961">Cell wall biogenesis/degradation</keyword>
<feature type="transmembrane region" description="Helical" evidence="7">
    <location>
        <begin position="35"/>
        <end position="54"/>
    </location>
</feature>
<comment type="function">
    <text evidence="1 5">Hydrolyzes acetyl esters in homogalacturonan regions of pectin. In type I primary cell wall, galacturonic acid residues of pectin can be acetylated at the O-2 and O-3 positions. Decreasing the degree of acetylation of pectin gels in vitro alters their physical properties.</text>
</comment>
<dbReference type="InterPro" id="IPR004963">
    <property type="entry name" value="PAE/NOTUM"/>
</dbReference>
<comment type="caution">
    <text evidence="8">The sequence shown here is derived from an EMBL/GenBank/DDBJ whole genome shotgun (WGS) entry which is preliminary data.</text>
</comment>
<sequence length="130" mass="14166">MEKLEFSEMTDVKKPEGSRGCSTDSRTKNYIKNGIKVLVVLVVLVVIFLTVYTIKTAKKHHKEEQNAPPPGPPPSNPTSNPSGDDPVKVDLILLHNATRMGAVCLDGSAPGYHLSKGFDSGSDNWLIHIE</sequence>
<keyword evidence="5" id="KW-0964">Secreted</keyword>
<comment type="similarity">
    <text evidence="3 5">Belongs to the pectinacetylesterase family.</text>
</comment>
<dbReference type="Proteomes" id="UP001202328">
    <property type="component" value="Unassembled WGS sequence"/>
</dbReference>
<evidence type="ECO:0000256" key="5">
    <source>
        <dbReference type="RuleBase" id="RU363114"/>
    </source>
</evidence>
<proteinExistence type="inferred from homology"/>
<dbReference type="EC" id="3.1.1.-" evidence="5"/>